<dbReference type="AlphaFoldDB" id="A0A0F7SJH0"/>
<name>A0A0F7SJH0_PHARH</name>
<dbReference type="Pfam" id="PF03372">
    <property type="entry name" value="Exo_endo_phos"/>
    <property type="match status" value="1"/>
</dbReference>
<keyword evidence="7" id="KW-0378">Hydrolase</keyword>
<evidence type="ECO:0000256" key="1">
    <source>
        <dbReference type="ARBA" id="ARBA00004141"/>
    </source>
</evidence>
<keyword evidence="9" id="KW-0746">Sphingolipid metabolism</keyword>
<feature type="transmembrane region" description="Helical" evidence="14">
    <location>
        <begin position="383"/>
        <end position="403"/>
    </location>
</feature>
<evidence type="ECO:0000256" key="12">
    <source>
        <dbReference type="ARBA" id="ARBA00023136"/>
    </source>
</evidence>
<keyword evidence="5 14" id="KW-0812">Transmembrane</keyword>
<sequence>MLEILTLNCWGLRPISKYRIERVNAIAIELLASRQYDLICLQEVWVREDFLRIYTRIKQNYPHSKFFITGALGSGLCIFSKHPILSTKTIPYHLSGRPLGFSDFFVNKAAGSVVIEHPELGQVEVFTTHMHAGGPEGYHIGNSYRSLQAWQLSNEIRRASSQGRYVIACGDFNFQSNELPYAVLRDHGLVKDAWICSRARNNRDVETADRVDRPCSSAMEALSEAGITVDSPLNSWTLTKNIPIEVQRTFGKRLDYIFFRDPSPPPRWPLTDRINPSLQCTSSEVVVTSHVPGKDYSYSDHFAVRASFSLSSSMPATSATTTELTNNNRYNGEISSPTLSDRSTSSNTPLSMFSGEKKRQMLNELRRVVEHHREVHVPHGRHLLIGVPVALVLLVAFTISTAFLPNHSYYSPIFAFFAGIAGFGGCVALVTGFVWARWEDGALRRSLEELAEETDHL</sequence>
<evidence type="ECO:0000256" key="11">
    <source>
        <dbReference type="ARBA" id="ARBA00023098"/>
    </source>
</evidence>
<keyword evidence="12 14" id="KW-0472">Membrane</keyword>
<dbReference type="GO" id="GO:0016020">
    <property type="term" value="C:membrane"/>
    <property type="evidence" value="ECO:0007669"/>
    <property type="project" value="UniProtKB-SubCell"/>
</dbReference>
<dbReference type="InterPro" id="IPR036691">
    <property type="entry name" value="Endo/exonu/phosph_ase_sf"/>
</dbReference>
<dbReference type="SUPFAM" id="SSF56219">
    <property type="entry name" value="DNase I-like"/>
    <property type="match status" value="1"/>
</dbReference>
<feature type="compositionally biased region" description="Polar residues" evidence="13">
    <location>
        <begin position="323"/>
        <end position="334"/>
    </location>
</feature>
<dbReference type="GO" id="GO:0006665">
    <property type="term" value="P:sphingolipid metabolic process"/>
    <property type="evidence" value="ECO:0007669"/>
    <property type="project" value="UniProtKB-KW"/>
</dbReference>
<dbReference type="InterPro" id="IPR038772">
    <property type="entry name" value="Sph/SMPD2-like"/>
</dbReference>
<comment type="subcellular location">
    <subcellularLocation>
        <location evidence="1">Membrane</location>
        <topology evidence="1">Multi-pass membrane protein</topology>
    </subcellularLocation>
</comment>
<dbReference type="PANTHER" id="PTHR16320:SF24">
    <property type="entry name" value="PHOSPHODIESTERASE, PUTATIVE-RELATED"/>
    <property type="match status" value="1"/>
</dbReference>
<keyword evidence="10 14" id="KW-1133">Transmembrane helix</keyword>
<evidence type="ECO:0000256" key="9">
    <source>
        <dbReference type="ARBA" id="ARBA00022919"/>
    </source>
</evidence>
<evidence type="ECO:0000256" key="10">
    <source>
        <dbReference type="ARBA" id="ARBA00022989"/>
    </source>
</evidence>
<keyword evidence="11" id="KW-0443">Lipid metabolism</keyword>
<dbReference type="InterPro" id="IPR005135">
    <property type="entry name" value="Endo/exonuclease/phosphatase"/>
</dbReference>
<evidence type="ECO:0000256" key="6">
    <source>
        <dbReference type="ARBA" id="ARBA00022723"/>
    </source>
</evidence>
<feature type="domain" description="Endonuclease/exonuclease/phosphatase" evidence="15">
    <location>
        <begin position="5"/>
        <end position="301"/>
    </location>
</feature>
<evidence type="ECO:0000256" key="13">
    <source>
        <dbReference type="SAM" id="MobiDB-lite"/>
    </source>
</evidence>
<comment type="similarity">
    <text evidence="4">Belongs to the neutral sphingomyelinase family.</text>
</comment>
<evidence type="ECO:0000256" key="7">
    <source>
        <dbReference type="ARBA" id="ARBA00022801"/>
    </source>
</evidence>
<evidence type="ECO:0000256" key="14">
    <source>
        <dbReference type="SAM" id="Phobius"/>
    </source>
</evidence>
<dbReference type="PANTHER" id="PTHR16320">
    <property type="entry name" value="SPHINGOMYELINASE FAMILY MEMBER"/>
    <property type="match status" value="1"/>
</dbReference>
<feature type="region of interest" description="Disordered" evidence="13">
    <location>
        <begin position="316"/>
        <end position="352"/>
    </location>
</feature>
<proteinExistence type="inferred from homology"/>
<comment type="pathway">
    <text evidence="2">Lipid metabolism; sphingolipid metabolism.</text>
</comment>
<evidence type="ECO:0000256" key="3">
    <source>
        <dbReference type="ARBA" id="ARBA00004991"/>
    </source>
</evidence>
<evidence type="ECO:0000256" key="2">
    <source>
        <dbReference type="ARBA" id="ARBA00004760"/>
    </source>
</evidence>
<evidence type="ECO:0000256" key="5">
    <source>
        <dbReference type="ARBA" id="ARBA00022692"/>
    </source>
</evidence>
<accession>A0A0F7SJH0</accession>
<feature type="transmembrane region" description="Helical" evidence="14">
    <location>
        <begin position="409"/>
        <end position="436"/>
    </location>
</feature>
<organism evidence="16">
    <name type="scientific">Phaffia rhodozyma</name>
    <name type="common">Yeast</name>
    <name type="synonym">Xanthophyllomyces dendrorhous</name>
    <dbReference type="NCBI Taxonomy" id="264483"/>
    <lineage>
        <taxon>Eukaryota</taxon>
        <taxon>Fungi</taxon>
        <taxon>Dikarya</taxon>
        <taxon>Basidiomycota</taxon>
        <taxon>Agaricomycotina</taxon>
        <taxon>Tremellomycetes</taxon>
        <taxon>Cystofilobasidiales</taxon>
        <taxon>Mrakiaceae</taxon>
        <taxon>Phaffia</taxon>
    </lineage>
</organism>
<keyword evidence="8" id="KW-0460">Magnesium</keyword>
<feature type="compositionally biased region" description="Low complexity" evidence="13">
    <location>
        <begin position="335"/>
        <end position="346"/>
    </location>
</feature>
<dbReference type="GO" id="GO:0046872">
    <property type="term" value="F:metal ion binding"/>
    <property type="evidence" value="ECO:0007669"/>
    <property type="project" value="UniProtKB-KW"/>
</dbReference>
<protein>
    <submittedName>
        <fullName evidence="16">Sphingomyelinase family protein</fullName>
    </submittedName>
</protein>
<evidence type="ECO:0000256" key="8">
    <source>
        <dbReference type="ARBA" id="ARBA00022842"/>
    </source>
</evidence>
<dbReference type="Gene3D" id="3.60.10.10">
    <property type="entry name" value="Endonuclease/exonuclease/phosphatase"/>
    <property type="match status" value="1"/>
</dbReference>
<keyword evidence="6" id="KW-0479">Metal-binding</keyword>
<reference evidence="16" key="1">
    <citation type="submission" date="2014-08" db="EMBL/GenBank/DDBJ databases">
        <authorList>
            <person name="Sharma Rahul"/>
            <person name="Thines Marco"/>
        </authorList>
    </citation>
    <scope>NUCLEOTIDE SEQUENCE</scope>
</reference>
<dbReference type="GO" id="GO:0004767">
    <property type="term" value="F:sphingomyelin phosphodiesterase activity"/>
    <property type="evidence" value="ECO:0007669"/>
    <property type="project" value="InterPro"/>
</dbReference>
<evidence type="ECO:0000259" key="15">
    <source>
        <dbReference type="Pfam" id="PF03372"/>
    </source>
</evidence>
<comment type="pathway">
    <text evidence="3">Sphingolipid metabolism.</text>
</comment>
<dbReference type="EMBL" id="LN483211">
    <property type="protein sequence ID" value="CDZ97484.1"/>
    <property type="molecule type" value="Genomic_DNA"/>
</dbReference>
<evidence type="ECO:0000256" key="4">
    <source>
        <dbReference type="ARBA" id="ARBA00006335"/>
    </source>
</evidence>
<evidence type="ECO:0000313" key="16">
    <source>
        <dbReference type="EMBL" id="CDZ97484.1"/>
    </source>
</evidence>